<organism evidence="1 2">
    <name type="scientific">Agaricus bisporus var. burnettii</name>
    <dbReference type="NCBI Taxonomy" id="192524"/>
    <lineage>
        <taxon>Eukaryota</taxon>
        <taxon>Fungi</taxon>
        <taxon>Dikarya</taxon>
        <taxon>Basidiomycota</taxon>
        <taxon>Agaricomycotina</taxon>
        <taxon>Agaricomycetes</taxon>
        <taxon>Agaricomycetidae</taxon>
        <taxon>Agaricales</taxon>
        <taxon>Agaricineae</taxon>
        <taxon>Agaricaceae</taxon>
        <taxon>Agaricus</taxon>
    </lineage>
</organism>
<dbReference type="Proteomes" id="UP000629468">
    <property type="component" value="Unassembled WGS sequence"/>
</dbReference>
<sequence>MNNLSRQAVICKFETSLEYFYEQHAAWNTSYSLLAPLTITHRFRASVPFQSQRITGSTPIYGGNTWSRHPQKLHGTTTQGPSFHGIRTVYKTRRIAARCEDRRCRI</sequence>
<comment type="caution">
    <text evidence="1">The sequence shown here is derived from an EMBL/GenBank/DDBJ whole genome shotgun (WGS) entry which is preliminary data.</text>
</comment>
<dbReference type="AlphaFoldDB" id="A0A8H7C4M0"/>
<protein>
    <submittedName>
        <fullName evidence="1">Uncharacterized protein</fullName>
    </submittedName>
</protein>
<gene>
    <name evidence="1" type="ORF">Agabi119p4_9045</name>
</gene>
<name>A0A8H7C4M0_AGABI</name>
<evidence type="ECO:0000313" key="2">
    <source>
        <dbReference type="Proteomes" id="UP000629468"/>
    </source>
</evidence>
<accession>A0A8H7C4M0</accession>
<proteinExistence type="predicted"/>
<dbReference type="EMBL" id="JABXXO010000012">
    <property type="protein sequence ID" value="KAF7762452.1"/>
    <property type="molecule type" value="Genomic_DNA"/>
</dbReference>
<reference evidence="1 2" key="1">
    <citation type="journal article" name="Sci. Rep.">
        <title>Telomere-to-telomere assembled and centromere annotated genomes of the two main subspecies of the button mushroom Agaricus bisporus reveal especially polymorphic chromosome ends.</title>
        <authorList>
            <person name="Sonnenberg A.S.M."/>
            <person name="Sedaghat-Telgerd N."/>
            <person name="Lavrijssen B."/>
            <person name="Ohm R.A."/>
            <person name="Hendrickx P.M."/>
            <person name="Scholtmeijer K."/>
            <person name="Baars J.J.P."/>
            <person name="van Peer A."/>
        </authorList>
    </citation>
    <scope>NUCLEOTIDE SEQUENCE [LARGE SCALE GENOMIC DNA]</scope>
    <source>
        <strain evidence="1 2">H119_p4</strain>
    </source>
</reference>
<evidence type="ECO:0000313" key="1">
    <source>
        <dbReference type="EMBL" id="KAF7762452.1"/>
    </source>
</evidence>